<evidence type="ECO:0000256" key="4">
    <source>
        <dbReference type="ARBA" id="ARBA00023239"/>
    </source>
</evidence>
<evidence type="ECO:0000256" key="1">
    <source>
        <dbReference type="ARBA" id="ARBA00004772"/>
    </source>
</evidence>
<protein>
    <recommendedName>
        <fullName evidence="7 9">Uroporphyrinogen-III synthase</fullName>
        <ecNumber evidence="3 9">4.2.1.75</ecNumber>
    </recommendedName>
</protein>
<dbReference type="Proteomes" id="UP000219947">
    <property type="component" value="Unassembled WGS sequence"/>
</dbReference>
<evidence type="ECO:0000256" key="6">
    <source>
        <dbReference type="ARBA" id="ARBA00037589"/>
    </source>
</evidence>
<comment type="function">
    <text evidence="6 9">Catalyzes cyclization of the linear tetrapyrrole, hydroxymethylbilane, to the macrocyclic uroporphyrinogen III.</text>
</comment>
<dbReference type="InterPro" id="IPR039793">
    <property type="entry name" value="UROS/Hem4"/>
</dbReference>
<accession>A0A2A8D7X7</accession>
<evidence type="ECO:0000256" key="3">
    <source>
        <dbReference type="ARBA" id="ARBA00013109"/>
    </source>
</evidence>
<evidence type="ECO:0000256" key="2">
    <source>
        <dbReference type="ARBA" id="ARBA00008133"/>
    </source>
</evidence>
<keyword evidence="5 9" id="KW-0627">Porphyrin biosynthesis</keyword>
<comment type="catalytic activity">
    <reaction evidence="8 9">
        <text>hydroxymethylbilane = uroporphyrinogen III + H2O</text>
        <dbReference type="Rhea" id="RHEA:18965"/>
        <dbReference type="ChEBI" id="CHEBI:15377"/>
        <dbReference type="ChEBI" id="CHEBI:57308"/>
        <dbReference type="ChEBI" id="CHEBI:57845"/>
        <dbReference type="EC" id="4.2.1.75"/>
    </reaction>
</comment>
<keyword evidence="4 9" id="KW-0456">Lyase</keyword>
<evidence type="ECO:0000313" key="11">
    <source>
        <dbReference type="EMBL" id="PEN17102.1"/>
    </source>
</evidence>
<sequence>MARVLLTRTAAQGAPFERALNDLAAERGMPKIQVDFAPMQLPRTVAPEYSLFSLVSLAAEGAFLWATFTSANTVRSCAELFGTSFAWALRDGGTRIACVGSATARALREIGLEPHFMPEKQDALGMLAEFPTEGANPELGIPESLRKPQNTPESAALGWDDMLSAQASVLVFEGANARPTLREGLVGLGFRAVRAVVYEMVPATASVLEAGEISCVNARELIAGAGIGSNSAAVDVIVATAPSRLKELVGENPNPERIPPVAAIGRTTARTCGELGLRHRTADSPTPEALALAAVELLHSA</sequence>
<evidence type="ECO:0000256" key="9">
    <source>
        <dbReference type="RuleBase" id="RU366031"/>
    </source>
</evidence>
<dbReference type="UniPathway" id="UPA00251">
    <property type="reaction ID" value="UER00320"/>
</dbReference>
<dbReference type="PANTHER" id="PTHR38042">
    <property type="entry name" value="UROPORPHYRINOGEN-III SYNTHASE, CHLOROPLASTIC"/>
    <property type="match status" value="1"/>
</dbReference>
<name>A0A2A8D7X7_9MICC</name>
<dbReference type="GO" id="GO:0006780">
    <property type="term" value="P:uroporphyrinogen III biosynthetic process"/>
    <property type="evidence" value="ECO:0007669"/>
    <property type="project" value="UniProtKB-UniRule"/>
</dbReference>
<feature type="domain" description="Tetrapyrrole biosynthesis uroporphyrinogen III synthase" evidence="10">
    <location>
        <begin position="60"/>
        <end position="132"/>
    </location>
</feature>
<evidence type="ECO:0000256" key="7">
    <source>
        <dbReference type="ARBA" id="ARBA00040167"/>
    </source>
</evidence>
<feature type="domain" description="Tetrapyrrole biosynthesis uroporphyrinogen III synthase" evidence="10">
    <location>
        <begin position="149"/>
        <end position="290"/>
    </location>
</feature>
<proteinExistence type="inferred from homology"/>
<dbReference type="EMBL" id="PDEV01000001">
    <property type="protein sequence ID" value="PEN17102.1"/>
    <property type="molecule type" value="Genomic_DNA"/>
</dbReference>
<reference evidence="11" key="1">
    <citation type="submission" date="2017-10" db="EMBL/GenBank/DDBJ databases">
        <title>Kefir isolates.</title>
        <authorList>
            <person name="Kim Y."/>
            <person name="Blasche S."/>
        </authorList>
    </citation>
    <scope>NUCLEOTIDE SEQUENCE [LARGE SCALE GENOMIC DNA]</scope>
    <source>
        <strain evidence="11">OG2-2</strain>
    </source>
</reference>
<dbReference type="AlphaFoldDB" id="A0A2A8D7X7"/>
<dbReference type="PANTHER" id="PTHR38042:SF1">
    <property type="entry name" value="UROPORPHYRINOGEN-III SYNTHASE, CHLOROPLASTIC"/>
    <property type="match status" value="1"/>
</dbReference>
<dbReference type="InterPro" id="IPR036108">
    <property type="entry name" value="4pyrrol_syn_uPrphyn_synt_sf"/>
</dbReference>
<dbReference type="CDD" id="cd06578">
    <property type="entry name" value="HemD"/>
    <property type="match status" value="1"/>
</dbReference>
<organism evidence="11 12">
    <name type="scientific">Rothia dentocariosa</name>
    <dbReference type="NCBI Taxonomy" id="2047"/>
    <lineage>
        <taxon>Bacteria</taxon>
        <taxon>Bacillati</taxon>
        <taxon>Actinomycetota</taxon>
        <taxon>Actinomycetes</taxon>
        <taxon>Micrococcales</taxon>
        <taxon>Micrococcaceae</taxon>
        <taxon>Rothia</taxon>
    </lineage>
</organism>
<dbReference type="Pfam" id="PF02602">
    <property type="entry name" value="HEM4"/>
    <property type="match status" value="2"/>
</dbReference>
<keyword evidence="12" id="KW-1185">Reference proteome</keyword>
<dbReference type="SUPFAM" id="SSF69618">
    <property type="entry name" value="HemD-like"/>
    <property type="match status" value="1"/>
</dbReference>
<dbReference type="EC" id="4.2.1.75" evidence="3 9"/>
<dbReference type="RefSeq" id="WP_098042384.1">
    <property type="nucleotide sequence ID" value="NZ_PDEV01000001.1"/>
</dbReference>
<dbReference type="Gene3D" id="3.40.50.10090">
    <property type="match status" value="2"/>
</dbReference>
<comment type="pathway">
    <text evidence="1 9">Porphyrin-containing compound metabolism; protoporphyrin-IX biosynthesis; coproporphyrinogen-III from 5-aminolevulinate: step 3/4.</text>
</comment>
<evidence type="ECO:0000256" key="5">
    <source>
        <dbReference type="ARBA" id="ARBA00023244"/>
    </source>
</evidence>
<dbReference type="InterPro" id="IPR003754">
    <property type="entry name" value="4pyrrol_synth_uPrphyn_synth"/>
</dbReference>
<evidence type="ECO:0000313" key="12">
    <source>
        <dbReference type="Proteomes" id="UP000219947"/>
    </source>
</evidence>
<evidence type="ECO:0000259" key="10">
    <source>
        <dbReference type="Pfam" id="PF02602"/>
    </source>
</evidence>
<dbReference type="GO" id="GO:0004852">
    <property type="term" value="F:uroporphyrinogen-III synthase activity"/>
    <property type="evidence" value="ECO:0007669"/>
    <property type="project" value="UniProtKB-UniRule"/>
</dbReference>
<dbReference type="GO" id="GO:0006782">
    <property type="term" value="P:protoporphyrinogen IX biosynthetic process"/>
    <property type="evidence" value="ECO:0007669"/>
    <property type="project" value="UniProtKB-UniRule"/>
</dbReference>
<comment type="similarity">
    <text evidence="2 9">Belongs to the uroporphyrinogen-III synthase family.</text>
</comment>
<gene>
    <name evidence="11" type="ORF">CRM92_03535</name>
</gene>
<evidence type="ECO:0000256" key="8">
    <source>
        <dbReference type="ARBA" id="ARBA00048617"/>
    </source>
</evidence>
<comment type="caution">
    <text evidence="11">The sequence shown here is derived from an EMBL/GenBank/DDBJ whole genome shotgun (WGS) entry which is preliminary data.</text>
</comment>